<dbReference type="EMBL" id="QBIY01012559">
    <property type="protein sequence ID" value="RXN23682.1"/>
    <property type="molecule type" value="Genomic_DNA"/>
</dbReference>
<sequence>MLFNKGSSQRETWENTVRIGRKLDVFHQQCLRCILRVTYHDHVTNEEILRRAKTSRLFSTVSECRIELTGRIMRQSEQPLAKTALTLMPPNGRRSESMRLVFVHWTYTRCCPRDHAGSIWIPEPRLTTRSEPDRT</sequence>
<proteinExistence type="predicted"/>
<dbReference type="SMR" id="A0A498MVP0"/>
<keyword evidence="2" id="KW-1185">Reference proteome</keyword>
<dbReference type="STRING" id="84645.A0A498MVP0"/>
<organism evidence="1 2">
    <name type="scientific">Labeo rohita</name>
    <name type="common">Indian major carp</name>
    <name type="synonym">Cyprinus rohita</name>
    <dbReference type="NCBI Taxonomy" id="84645"/>
    <lineage>
        <taxon>Eukaryota</taxon>
        <taxon>Metazoa</taxon>
        <taxon>Chordata</taxon>
        <taxon>Craniata</taxon>
        <taxon>Vertebrata</taxon>
        <taxon>Euteleostomi</taxon>
        <taxon>Actinopterygii</taxon>
        <taxon>Neopterygii</taxon>
        <taxon>Teleostei</taxon>
        <taxon>Ostariophysi</taxon>
        <taxon>Cypriniformes</taxon>
        <taxon>Cyprinidae</taxon>
        <taxon>Labeoninae</taxon>
        <taxon>Labeonini</taxon>
        <taxon>Labeo</taxon>
    </lineage>
</organism>
<dbReference type="Proteomes" id="UP000290572">
    <property type="component" value="Unassembled WGS sequence"/>
</dbReference>
<accession>A0A498MVP0</accession>
<name>A0A498MVP0_LABRO</name>
<gene>
    <name evidence="1" type="ORF">ROHU_022691</name>
</gene>
<evidence type="ECO:0000313" key="2">
    <source>
        <dbReference type="Proteomes" id="UP000290572"/>
    </source>
</evidence>
<dbReference type="AlphaFoldDB" id="A0A498MVP0"/>
<evidence type="ECO:0000313" key="1">
    <source>
        <dbReference type="EMBL" id="RXN23682.1"/>
    </source>
</evidence>
<protein>
    <submittedName>
        <fullName evidence="1">Ion channel</fullName>
    </submittedName>
</protein>
<reference evidence="1 2" key="1">
    <citation type="submission" date="2018-03" db="EMBL/GenBank/DDBJ databases">
        <title>Draft genome sequence of Rohu Carp (Labeo rohita).</title>
        <authorList>
            <person name="Das P."/>
            <person name="Kushwaha B."/>
            <person name="Joshi C.G."/>
            <person name="Kumar D."/>
            <person name="Nagpure N.S."/>
            <person name="Sahoo L."/>
            <person name="Das S.P."/>
            <person name="Bit A."/>
            <person name="Patnaik S."/>
            <person name="Meher P.K."/>
            <person name="Jayasankar P."/>
            <person name="Koringa P.G."/>
            <person name="Patel N.V."/>
            <person name="Hinsu A.T."/>
            <person name="Kumar R."/>
            <person name="Pandey M."/>
            <person name="Agarwal S."/>
            <person name="Srivastava S."/>
            <person name="Singh M."/>
            <person name="Iquebal M.A."/>
            <person name="Jaiswal S."/>
            <person name="Angadi U.B."/>
            <person name="Kumar N."/>
            <person name="Raza M."/>
            <person name="Shah T.M."/>
            <person name="Rai A."/>
            <person name="Jena J.K."/>
        </authorList>
    </citation>
    <scope>NUCLEOTIDE SEQUENCE [LARGE SCALE GENOMIC DNA]</scope>
    <source>
        <strain evidence="1">DASCIFA01</strain>
        <tissue evidence="1">Testis</tissue>
    </source>
</reference>
<comment type="caution">
    <text evidence="1">The sequence shown here is derived from an EMBL/GenBank/DDBJ whole genome shotgun (WGS) entry which is preliminary data.</text>
</comment>